<organism evidence="1 2">
    <name type="scientific">Bartonella grahamii (strain as4aup)</name>
    <dbReference type="NCBI Taxonomy" id="634504"/>
    <lineage>
        <taxon>Bacteria</taxon>
        <taxon>Pseudomonadati</taxon>
        <taxon>Pseudomonadota</taxon>
        <taxon>Alphaproteobacteria</taxon>
        <taxon>Hyphomicrobiales</taxon>
        <taxon>Bartonellaceae</taxon>
        <taxon>Bartonella</taxon>
    </lineage>
</organism>
<dbReference type="HOGENOM" id="CLU_3230166_0_0_5"/>
<proteinExistence type="predicted"/>
<protein>
    <submittedName>
        <fullName evidence="1">Uncharacterized protein</fullName>
    </submittedName>
</protein>
<evidence type="ECO:0000313" key="2">
    <source>
        <dbReference type="Proteomes" id="UP000001489"/>
    </source>
</evidence>
<keyword evidence="2" id="KW-1185">Reference proteome</keyword>
<evidence type="ECO:0000313" key="1">
    <source>
        <dbReference type="EMBL" id="ACS51096.1"/>
    </source>
</evidence>
<dbReference type="KEGG" id="bgr:Bgr_08010"/>
<gene>
    <name evidence="1" type="ordered locus">Bgr_08010</name>
</gene>
<dbReference type="AlphaFoldDB" id="C6AD35"/>
<reference evidence="1 2" key="1">
    <citation type="journal article" date="2009" name="PLoS Genet.">
        <title>Run-off replication of host-adaptability genes is associated with gene transfer agents in the genome of mouse-infecting Bartonella grahamii.</title>
        <authorList>
            <person name="Berglund E.C."/>
            <person name="Frank A.C."/>
            <person name="Calteau A."/>
            <person name="Vinnere Pettersson O."/>
            <person name="Granberg F."/>
            <person name="Eriksson A.-S."/>
            <person name="Naeslund K."/>
            <person name="Holmberg M."/>
            <person name="Lindroos H."/>
            <person name="Andersson S.G."/>
        </authorList>
    </citation>
    <scope>NUCLEOTIDE SEQUENCE [LARGE SCALE GENOMIC DNA]</scope>
    <source>
        <strain evidence="2">as4aup</strain>
    </source>
</reference>
<dbReference type="Proteomes" id="UP000001489">
    <property type="component" value="Chromosome"/>
</dbReference>
<sequence length="43" mass="5117">MNDICFSFHLNAHMRYNICIMLSFLGSIHTWQSYIKNGQMNHV</sequence>
<dbReference type="EMBL" id="CP001562">
    <property type="protein sequence ID" value="ACS51096.1"/>
    <property type="molecule type" value="Genomic_DNA"/>
</dbReference>
<name>C6AD35_BARGA</name>
<accession>C6AD35</accession>